<keyword evidence="1" id="KW-0378">Hydrolase</keyword>
<dbReference type="InterPro" id="IPR029058">
    <property type="entry name" value="AB_hydrolase_fold"/>
</dbReference>
<evidence type="ECO:0000313" key="2">
    <source>
        <dbReference type="Proteomes" id="UP001597083"/>
    </source>
</evidence>
<dbReference type="EMBL" id="JBHTIR010001016">
    <property type="protein sequence ID" value="MFD0852049.1"/>
    <property type="molecule type" value="Genomic_DNA"/>
</dbReference>
<evidence type="ECO:0000313" key="1">
    <source>
        <dbReference type="EMBL" id="MFD0852049.1"/>
    </source>
</evidence>
<reference evidence="2" key="1">
    <citation type="journal article" date="2019" name="Int. J. Syst. Evol. Microbiol.">
        <title>The Global Catalogue of Microorganisms (GCM) 10K type strain sequencing project: providing services to taxonomists for standard genome sequencing and annotation.</title>
        <authorList>
            <consortium name="The Broad Institute Genomics Platform"/>
            <consortium name="The Broad Institute Genome Sequencing Center for Infectious Disease"/>
            <person name="Wu L."/>
            <person name="Ma J."/>
        </authorList>
    </citation>
    <scope>NUCLEOTIDE SEQUENCE [LARGE SCALE GENOMIC DNA]</scope>
    <source>
        <strain evidence="2">JCM 31696</strain>
    </source>
</reference>
<organism evidence="1 2">
    <name type="scientific">Actinomadura adrarensis</name>
    <dbReference type="NCBI Taxonomy" id="1819600"/>
    <lineage>
        <taxon>Bacteria</taxon>
        <taxon>Bacillati</taxon>
        <taxon>Actinomycetota</taxon>
        <taxon>Actinomycetes</taxon>
        <taxon>Streptosporangiales</taxon>
        <taxon>Thermomonosporaceae</taxon>
        <taxon>Actinomadura</taxon>
    </lineage>
</organism>
<proteinExistence type="predicted"/>
<gene>
    <name evidence="1" type="ORF">ACFQ07_07440</name>
</gene>
<dbReference type="Proteomes" id="UP001597083">
    <property type="component" value="Unassembled WGS sequence"/>
</dbReference>
<comment type="caution">
    <text evidence="1">The sequence shown here is derived from an EMBL/GenBank/DDBJ whole genome shotgun (WGS) entry which is preliminary data.</text>
</comment>
<keyword evidence="2" id="KW-1185">Reference proteome</keyword>
<name>A0ABW3CEH0_9ACTN</name>
<accession>A0ABW3CEH0</accession>
<feature type="non-terminal residue" evidence="1">
    <location>
        <position position="1"/>
    </location>
</feature>
<sequence>GGERLTPRRFRTLGYGFGSSASFDGLHYLLEEAFVGTEPSGTLSDTFLHGVNAAVGYATRPLFALMHEAIYCQRTASNWAAHRVLDEFPEFEDERLFVGEMIYPWFFDEDPALRPLKECAELLAAYEDWPALYDTGRLAANTVPAFAAVYYDDMYVDREHSMRTAASITGLRAWVTSEYAHNGLSA</sequence>
<dbReference type="GO" id="GO:0016787">
    <property type="term" value="F:hydrolase activity"/>
    <property type="evidence" value="ECO:0007669"/>
    <property type="project" value="UniProtKB-KW"/>
</dbReference>
<feature type="non-terminal residue" evidence="1">
    <location>
        <position position="186"/>
    </location>
</feature>
<dbReference type="SUPFAM" id="SSF53474">
    <property type="entry name" value="alpha/beta-Hydrolases"/>
    <property type="match status" value="1"/>
</dbReference>
<protein>
    <submittedName>
        <fullName evidence="1">Alpha/beta hydrolase</fullName>
    </submittedName>
</protein>